<keyword evidence="9 15" id="KW-0418">Kinase</keyword>
<dbReference type="GO" id="GO:0009231">
    <property type="term" value="P:riboflavin biosynthetic process"/>
    <property type="evidence" value="ECO:0007669"/>
    <property type="project" value="InterPro"/>
</dbReference>
<dbReference type="GO" id="GO:0005524">
    <property type="term" value="F:ATP binding"/>
    <property type="evidence" value="ECO:0007669"/>
    <property type="project" value="UniProtKB-UniRule"/>
</dbReference>
<dbReference type="InterPro" id="IPR015864">
    <property type="entry name" value="FAD_synthase"/>
</dbReference>
<evidence type="ECO:0000313" key="18">
    <source>
        <dbReference type="Proteomes" id="UP000824200"/>
    </source>
</evidence>
<evidence type="ECO:0000259" key="16">
    <source>
        <dbReference type="SMART" id="SM00904"/>
    </source>
</evidence>
<organism evidence="17 18">
    <name type="scientific">Candidatus Fimimonas gallinarum</name>
    <dbReference type="NCBI Taxonomy" id="2840821"/>
    <lineage>
        <taxon>Bacteria</taxon>
        <taxon>Pseudomonadati</taxon>
        <taxon>Myxococcota</taxon>
        <taxon>Myxococcia</taxon>
        <taxon>Myxococcales</taxon>
        <taxon>Cystobacterineae</taxon>
        <taxon>Myxococcaceae</taxon>
        <taxon>Myxococcaceae incertae sedis</taxon>
        <taxon>Candidatus Fimimonas</taxon>
    </lineage>
</organism>
<keyword evidence="6 15" id="KW-0808">Transferase</keyword>
<evidence type="ECO:0000256" key="12">
    <source>
        <dbReference type="ARBA" id="ARBA00023268"/>
    </source>
</evidence>
<dbReference type="PIRSF" id="PIRSF004491">
    <property type="entry name" value="FAD_Synth"/>
    <property type="match status" value="1"/>
</dbReference>
<comment type="pathway">
    <text evidence="3 15">Cofactor biosynthesis; FMN biosynthesis; FMN from riboflavin (ATP route): step 1/1.</text>
</comment>
<dbReference type="InterPro" id="IPR015865">
    <property type="entry name" value="Riboflavin_kinase_bac/euk"/>
</dbReference>
<dbReference type="GO" id="GO:0006747">
    <property type="term" value="P:FAD biosynthetic process"/>
    <property type="evidence" value="ECO:0007669"/>
    <property type="project" value="UniProtKB-UniRule"/>
</dbReference>
<evidence type="ECO:0000256" key="13">
    <source>
        <dbReference type="ARBA" id="ARBA00047880"/>
    </source>
</evidence>
<dbReference type="Pfam" id="PF01687">
    <property type="entry name" value="Flavokinase"/>
    <property type="match status" value="1"/>
</dbReference>
<dbReference type="Gene3D" id="2.40.30.30">
    <property type="entry name" value="Riboflavin kinase-like"/>
    <property type="match status" value="1"/>
</dbReference>
<evidence type="ECO:0000256" key="15">
    <source>
        <dbReference type="PIRNR" id="PIRNR004491"/>
    </source>
</evidence>
<dbReference type="NCBIfam" id="TIGR00083">
    <property type="entry name" value="ribF"/>
    <property type="match status" value="1"/>
</dbReference>
<dbReference type="InterPro" id="IPR002606">
    <property type="entry name" value="Riboflavin_kinase_bac"/>
</dbReference>
<dbReference type="GO" id="GO:0003919">
    <property type="term" value="F:FMN adenylyltransferase activity"/>
    <property type="evidence" value="ECO:0007669"/>
    <property type="project" value="UniProtKB-UniRule"/>
</dbReference>
<evidence type="ECO:0000256" key="9">
    <source>
        <dbReference type="ARBA" id="ARBA00022777"/>
    </source>
</evidence>
<dbReference type="InterPro" id="IPR014729">
    <property type="entry name" value="Rossmann-like_a/b/a_fold"/>
</dbReference>
<dbReference type="AlphaFoldDB" id="A0A9D1J8C6"/>
<protein>
    <recommendedName>
        <fullName evidence="15">Riboflavin biosynthesis protein</fullName>
    </recommendedName>
    <domain>
        <recommendedName>
            <fullName evidence="15">Riboflavin kinase</fullName>
            <ecNumber evidence="15">2.7.1.26</ecNumber>
        </recommendedName>
        <alternativeName>
            <fullName evidence="15">Flavokinase</fullName>
        </alternativeName>
    </domain>
    <domain>
        <recommendedName>
            <fullName evidence="15">FMN adenylyltransferase</fullName>
            <ecNumber evidence="15">2.7.7.2</ecNumber>
        </recommendedName>
        <alternativeName>
            <fullName evidence="15">FAD pyrophosphorylase</fullName>
        </alternativeName>
        <alternativeName>
            <fullName evidence="15">FAD synthase</fullName>
        </alternativeName>
    </domain>
</protein>
<evidence type="ECO:0000256" key="2">
    <source>
        <dbReference type="ARBA" id="ARBA00004726"/>
    </source>
</evidence>
<evidence type="ECO:0000313" key="17">
    <source>
        <dbReference type="EMBL" id="HIR66278.1"/>
    </source>
</evidence>
<dbReference type="EC" id="2.7.7.2" evidence="15"/>
<comment type="catalytic activity">
    <reaction evidence="13 15">
        <text>riboflavin + ATP = FMN + ADP + H(+)</text>
        <dbReference type="Rhea" id="RHEA:14357"/>
        <dbReference type="ChEBI" id="CHEBI:15378"/>
        <dbReference type="ChEBI" id="CHEBI:30616"/>
        <dbReference type="ChEBI" id="CHEBI:57986"/>
        <dbReference type="ChEBI" id="CHEBI:58210"/>
        <dbReference type="ChEBI" id="CHEBI:456216"/>
        <dbReference type="EC" id="2.7.1.26"/>
    </reaction>
</comment>
<gene>
    <name evidence="17" type="primary">ribF</name>
    <name evidence="17" type="ORF">IAC95_05315</name>
</gene>
<dbReference type="SUPFAM" id="SSF52374">
    <property type="entry name" value="Nucleotidylyl transferase"/>
    <property type="match status" value="1"/>
</dbReference>
<evidence type="ECO:0000256" key="1">
    <source>
        <dbReference type="ARBA" id="ARBA00002121"/>
    </source>
</evidence>
<accession>A0A9D1J8C6</accession>
<keyword evidence="10 15" id="KW-0274">FAD</keyword>
<evidence type="ECO:0000256" key="7">
    <source>
        <dbReference type="ARBA" id="ARBA00022695"/>
    </source>
</evidence>
<proteinExistence type="inferred from homology"/>
<evidence type="ECO:0000256" key="5">
    <source>
        <dbReference type="ARBA" id="ARBA00022643"/>
    </source>
</evidence>
<dbReference type="PANTHER" id="PTHR22749:SF6">
    <property type="entry name" value="RIBOFLAVIN KINASE"/>
    <property type="match status" value="1"/>
</dbReference>
<reference evidence="17" key="2">
    <citation type="journal article" date="2021" name="PeerJ">
        <title>Extensive microbial diversity within the chicken gut microbiome revealed by metagenomics and culture.</title>
        <authorList>
            <person name="Gilroy R."/>
            <person name="Ravi A."/>
            <person name="Getino M."/>
            <person name="Pursley I."/>
            <person name="Horton D.L."/>
            <person name="Alikhan N.F."/>
            <person name="Baker D."/>
            <person name="Gharbi K."/>
            <person name="Hall N."/>
            <person name="Watson M."/>
            <person name="Adriaenssens E.M."/>
            <person name="Foster-Nyarko E."/>
            <person name="Jarju S."/>
            <person name="Secka A."/>
            <person name="Antonio M."/>
            <person name="Oren A."/>
            <person name="Chaudhuri R.R."/>
            <person name="La Ragione R."/>
            <person name="Hildebrand F."/>
            <person name="Pallen M.J."/>
        </authorList>
    </citation>
    <scope>NUCLEOTIDE SEQUENCE</scope>
    <source>
        <strain evidence="17">CHK121-14286</strain>
    </source>
</reference>
<comment type="pathway">
    <text evidence="2 15">Cofactor biosynthesis; FAD biosynthesis; FAD from FMN: step 1/1.</text>
</comment>
<comment type="caution">
    <text evidence="17">The sequence shown here is derived from an EMBL/GenBank/DDBJ whole genome shotgun (WGS) entry which is preliminary data.</text>
</comment>
<comment type="function">
    <text evidence="1">Catalyzes the phosphorylation of riboflavin to FMN followed by the adenylation of FMN to FAD.</text>
</comment>
<dbReference type="GO" id="GO:0009398">
    <property type="term" value="P:FMN biosynthetic process"/>
    <property type="evidence" value="ECO:0007669"/>
    <property type="project" value="UniProtKB-UniRule"/>
</dbReference>
<evidence type="ECO:0000256" key="8">
    <source>
        <dbReference type="ARBA" id="ARBA00022741"/>
    </source>
</evidence>
<feature type="domain" description="Riboflavin kinase" evidence="16">
    <location>
        <begin position="174"/>
        <end position="295"/>
    </location>
</feature>
<dbReference type="GO" id="GO:0008531">
    <property type="term" value="F:riboflavin kinase activity"/>
    <property type="evidence" value="ECO:0007669"/>
    <property type="project" value="UniProtKB-UniRule"/>
</dbReference>
<comment type="similarity">
    <text evidence="15">Belongs to the ribF family.</text>
</comment>
<dbReference type="SMART" id="SM00904">
    <property type="entry name" value="Flavokinase"/>
    <property type="match status" value="1"/>
</dbReference>
<dbReference type="InterPro" id="IPR023468">
    <property type="entry name" value="Riboflavin_kinase"/>
</dbReference>
<dbReference type="InterPro" id="IPR023465">
    <property type="entry name" value="Riboflavin_kinase_dom_sf"/>
</dbReference>
<evidence type="ECO:0000256" key="6">
    <source>
        <dbReference type="ARBA" id="ARBA00022679"/>
    </source>
</evidence>
<name>A0A9D1J8C6_9BACT</name>
<keyword evidence="4 15" id="KW-0285">Flavoprotein</keyword>
<dbReference type="Pfam" id="PF06574">
    <property type="entry name" value="FAD_syn"/>
    <property type="match status" value="1"/>
</dbReference>
<evidence type="ECO:0000256" key="10">
    <source>
        <dbReference type="ARBA" id="ARBA00022827"/>
    </source>
</evidence>
<reference evidence="17" key="1">
    <citation type="submission" date="2020-10" db="EMBL/GenBank/DDBJ databases">
        <authorList>
            <person name="Gilroy R."/>
        </authorList>
    </citation>
    <scope>NUCLEOTIDE SEQUENCE</scope>
    <source>
        <strain evidence="17">CHK121-14286</strain>
    </source>
</reference>
<keyword evidence="7 15" id="KW-0548">Nucleotidyltransferase</keyword>
<dbReference type="CDD" id="cd02064">
    <property type="entry name" value="FAD_synthetase_N"/>
    <property type="match status" value="1"/>
</dbReference>
<evidence type="ECO:0000256" key="4">
    <source>
        <dbReference type="ARBA" id="ARBA00022630"/>
    </source>
</evidence>
<dbReference type="Proteomes" id="UP000824200">
    <property type="component" value="Unassembled WGS sequence"/>
</dbReference>
<sequence length="295" mass="32908">MEVISLQDKYAQPLVLCLGFFDCMHKGHTLLLQQAKQIAVLQGAKVGLFTFRNNHFKTLNRPTKLLYTFDERLYLYESLGVDVVVYGNFDKQFMSSCGGDFLRLVARFNLKGVVCGADYTCGSDLMSAMQVKEFLKDLCPVEVVSLVTQDGEKVCSSLVRKLLLQGDVQKANTFLSQPFFFLGKVTHGRNVGEKIGFPTVNIPLEEDKIAPFGVYGGKVSWQGGEAKAIVNVGTKPTFGCKDANVEAHLLNFDGSLYGERVKISLNRFLRQIQKFADADELQHQLQKDVEAVEND</sequence>
<dbReference type="Gene3D" id="3.40.50.620">
    <property type="entry name" value="HUPs"/>
    <property type="match status" value="1"/>
</dbReference>
<keyword evidence="5 15" id="KW-0288">FMN</keyword>
<dbReference type="PANTHER" id="PTHR22749">
    <property type="entry name" value="RIBOFLAVIN KINASE/FMN ADENYLYLTRANSFERASE"/>
    <property type="match status" value="1"/>
</dbReference>
<keyword evidence="11 15" id="KW-0067">ATP-binding</keyword>
<keyword evidence="12" id="KW-0511">Multifunctional enzyme</keyword>
<evidence type="ECO:0000256" key="11">
    <source>
        <dbReference type="ARBA" id="ARBA00022840"/>
    </source>
</evidence>
<dbReference type="EC" id="2.7.1.26" evidence="15"/>
<dbReference type="EMBL" id="DVHL01000044">
    <property type="protein sequence ID" value="HIR66278.1"/>
    <property type="molecule type" value="Genomic_DNA"/>
</dbReference>
<dbReference type="SUPFAM" id="SSF82114">
    <property type="entry name" value="Riboflavin kinase-like"/>
    <property type="match status" value="1"/>
</dbReference>
<evidence type="ECO:0000256" key="14">
    <source>
        <dbReference type="ARBA" id="ARBA00049494"/>
    </source>
</evidence>
<evidence type="ECO:0000256" key="3">
    <source>
        <dbReference type="ARBA" id="ARBA00005201"/>
    </source>
</evidence>
<comment type="catalytic activity">
    <reaction evidence="14 15">
        <text>FMN + ATP + H(+) = FAD + diphosphate</text>
        <dbReference type="Rhea" id="RHEA:17237"/>
        <dbReference type="ChEBI" id="CHEBI:15378"/>
        <dbReference type="ChEBI" id="CHEBI:30616"/>
        <dbReference type="ChEBI" id="CHEBI:33019"/>
        <dbReference type="ChEBI" id="CHEBI:57692"/>
        <dbReference type="ChEBI" id="CHEBI:58210"/>
        <dbReference type="EC" id="2.7.7.2"/>
    </reaction>
</comment>
<keyword evidence="8 15" id="KW-0547">Nucleotide-binding</keyword>